<keyword evidence="3" id="KW-0560">Oxidoreductase</keyword>
<dbReference type="Pfam" id="PF00067">
    <property type="entry name" value="p450"/>
    <property type="match status" value="1"/>
</dbReference>
<dbReference type="Gene3D" id="1.10.630.10">
    <property type="entry name" value="Cytochrome P450"/>
    <property type="match status" value="1"/>
</dbReference>
<evidence type="ECO:0008006" key="7">
    <source>
        <dbReference type="Google" id="ProtNLM"/>
    </source>
</evidence>
<keyword evidence="6" id="KW-1185">Reference proteome</keyword>
<dbReference type="GO" id="GO:0020037">
    <property type="term" value="F:heme binding"/>
    <property type="evidence" value="ECO:0007669"/>
    <property type="project" value="InterPro"/>
</dbReference>
<dbReference type="STRING" id="431595.K3XAK6"/>
<evidence type="ECO:0000256" key="4">
    <source>
        <dbReference type="ARBA" id="ARBA00023004"/>
    </source>
</evidence>
<keyword evidence="4" id="KW-0408">Iron</keyword>
<accession>K3XAK6</accession>
<reference evidence="5" key="3">
    <citation type="submission" date="2015-02" db="UniProtKB">
        <authorList>
            <consortium name="EnsemblProtists"/>
        </authorList>
    </citation>
    <scope>IDENTIFICATION</scope>
    <source>
        <strain evidence="5">DAOM BR144</strain>
    </source>
</reference>
<dbReference type="PANTHER" id="PTHR24296">
    <property type="entry name" value="CYTOCHROME P450"/>
    <property type="match status" value="1"/>
</dbReference>
<sequence length="139" mass="16397">MPRLQSSWSSMYHTWYMRHRNPKKLRGDDPEVFRPERWLEMKTRPSAYEYPVFQADPCICPGMNIGLLEIKISVVIMLRHFHVRIQDGEQLKNRGYIPSVALKIAGGLPLQMTPRMRAPSAYWLNDFCWDELCTITLRT</sequence>
<protein>
    <recommendedName>
        <fullName evidence="7">Cytochrome P450</fullName>
    </recommendedName>
</protein>
<dbReference type="EnsemblProtists" id="PYU1_T014255">
    <property type="protein sequence ID" value="PYU1_T014255"/>
    <property type="gene ID" value="PYU1_G014225"/>
</dbReference>
<dbReference type="InterPro" id="IPR036396">
    <property type="entry name" value="Cyt_P450_sf"/>
</dbReference>
<dbReference type="Proteomes" id="UP000019132">
    <property type="component" value="Unassembled WGS sequence"/>
</dbReference>
<evidence type="ECO:0000256" key="3">
    <source>
        <dbReference type="ARBA" id="ARBA00023002"/>
    </source>
</evidence>
<reference evidence="6" key="2">
    <citation type="submission" date="2010-04" db="EMBL/GenBank/DDBJ databases">
        <authorList>
            <person name="Buell R."/>
            <person name="Hamilton J."/>
            <person name="Hostetler J."/>
        </authorList>
    </citation>
    <scope>NUCLEOTIDE SEQUENCE [LARGE SCALE GENOMIC DNA]</scope>
    <source>
        <strain evidence="6">DAOM:BR144</strain>
    </source>
</reference>
<dbReference type="VEuPathDB" id="FungiDB:PYU1_G014225"/>
<dbReference type="GO" id="GO:0016705">
    <property type="term" value="F:oxidoreductase activity, acting on paired donors, with incorporation or reduction of molecular oxygen"/>
    <property type="evidence" value="ECO:0007669"/>
    <property type="project" value="InterPro"/>
</dbReference>
<keyword evidence="2" id="KW-0479">Metal-binding</keyword>
<dbReference type="OMA" id="ICFEREF"/>
<dbReference type="SUPFAM" id="SSF48264">
    <property type="entry name" value="Cytochrome P450"/>
    <property type="match status" value="1"/>
</dbReference>
<evidence type="ECO:0000256" key="2">
    <source>
        <dbReference type="ARBA" id="ARBA00022723"/>
    </source>
</evidence>
<dbReference type="HOGENOM" id="CLU_1849121_0_0_1"/>
<evidence type="ECO:0000313" key="6">
    <source>
        <dbReference type="Proteomes" id="UP000019132"/>
    </source>
</evidence>
<dbReference type="GO" id="GO:0004497">
    <property type="term" value="F:monooxygenase activity"/>
    <property type="evidence" value="ECO:0007669"/>
    <property type="project" value="InterPro"/>
</dbReference>
<reference evidence="6" key="1">
    <citation type="journal article" date="2010" name="Genome Biol.">
        <title>Genome sequence of the necrotrophic plant pathogen Pythium ultimum reveals original pathogenicity mechanisms and effector repertoire.</title>
        <authorList>
            <person name="Levesque C.A."/>
            <person name="Brouwer H."/>
            <person name="Cano L."/>
            <person name="Hamilton J.P."/>
            <person name="Holt C."/>
            <person name="Huitema E."/>
            <person name="Raffaele S."/>
            <person name="Robideau G.P."/>
            <person name="Thines M."/>
            <person name="Win J."/>
            <person name="Zerillo M.M."/>
            <person name="Beakes G.W."/>
            <person name="Boore J.L."/>
            <person name="Busam D."/>
            <person name="Dumas B."/>
            <person name="Ferriera S."/>
            <person name="Fuerstenberg S.I."/>
            <person name="Gachon C.M."/>
            <person name="Gaulin E."/>
            <person name="Govers F."/>
            <person name="Grenville-Briggs L."/>
            <person name="Horner N."/>
            <person name="Hostetler J."/>
            <person name="Jiang R.H."/>
            <person name="Johnson J."/>
            <person name="Krajaejun T."/>
            <person name="Lin H."/>
            <person name="Meijer H.J."/>
            <person name="Moore B."/>
            <person name="Morris P."/>
            <person name="Phuntmart V."/>
            <person name="Puiu D."/>
            <person name="Shetty J."/>
            <person name="Stajich J.E."/>
            <person name="Tripathy S."/>
            <person name="Wawra S."/>
            <person name="van West P."/>
            <person name="Whitty B.R."/>
            <person name="Coutinho P.M."/>
            <person name="Henrissat B."/>
            <person name="Martin F."/>
            <person name="Thomas P.D."/>
            <person name="Tyler B.M."/>
            <person name="De Vries R.P."/>
            <person name="Kamoun S."/>
            <person name="Yandell M."/>
            <person name="Tisserat N."/>
            <person name="Buell C.R."/>
        </authorList>
    </citation>
    <scope>NUCLEOTIDE SEQUENCE</scope>
    <source>
        <strain evidence="6">DAOM:BR144</strain>
    </source>
</reference>
<dbReference type="eggNOG" id="KOG0157">
    <property type="taxonomic scope" value="Eukaryota"/>
</dbReference>
<dbReference type="AlphaFoldDB" id="K3XAK6"/>
<dbReference type="GO" id="GO:0005506">
    <property type="term" value="F:iron ion binding"/>
    <property type="evidence" value="ECO:0007669"/>
    <property type="project" value="InterPro"/>
</dbReference>
<name>K3XAK6_GLOUD</name>
<dbReference type="InterPro" id="IPR001128">
    <property type="entry name" value="Cyt_P450"/>
</dbReference>
<evidence type="ECO:0000256" key="1">
    <source>
        <dbReference type="ARBA" id="ARBA00010617"/>
    </source>
</evidence>
<comment type="similarity">
    <text evidence="1">Belongs to the cytochrome P450 family.</text>
</comment>
<evidence type="ECO:0000313" key="5">
    <source>
        <dbReference type="EnsemblProtists" id="PYU1_T014255"/>
    </source>
</evidence>
<dbReference type="EMBL" id="GL376600">
    <property type="status" value="NOT_ANNOTATED_CDS"/>
    <property type="molecule type" value="Genomic_DNA"/>
</dbReference>
<dbReference type="InParanoid" id="K3XAK6"/>
<proteinExistence type="inferred from homology"/>
<organism evidence="5 6">
    <name type="scientific">Globisporangium ultimum (strain ATCC 200006 / CBS 805.95 / DAOM BR144)</name>
    <name type="common">Pythium ultimum</name>
    <dbReference type="NCBI Taxonomy" id="431595"/>
    <lineage>
        <taxon>Eukaryota</taxon>
        <taxon>Sar</taxon>
        <taxon>Stramenopiles</taxon>
        <taxon>Oomycota</taxon>
        <taxon>Peronosporomycetes</taxon>
        <taxon>Pythiales</taxon>
        <taxon>Pythiaceae</taxon>
        <taxon>Globisporangium</taxon>
    </lineage>
</organism>